<dbReference type="Pfam" id="PF12973">
    <property type="entry name" value="Cupin_7"/>
    <property type="match status" value="1"/>
</dbReference>
<dbReference type="Proteomes" id="UP000017819">
    <property type="component" value="Unassembled WGS sequence"/>
</dbReference>
<comment type="caution">
    <text evidence="3">The sequence shown here is derived from an EMBL/GenBank/DDBJ whole genome shotgun (WGS) entry which is preliminary data.</text>
</comment>
<dbReference type="InterPro" id="IPR025979">
    <property type="entry name" value="ChrR-like_cupin_dom"/>
</dbReference>
<name>V4R168_9HYPH</name>
<reference evidence="3 4" key="1">
    <citation type="journal article" date="2014" name="Genome Announc.">
        <title>Draft Genome Sequence of Lutibaculum baratangense Strain AMV1T, Isolated from a Mud Volcano in Andamans, India.</title>
        <authorList>
            <person name="Singh A."/>
            <person name="Sreenivas A."/>
            <person name="Sathyanarayana Reddy G."/>
            <person name="Pinnaka A.K."/>
            <person name="Shivaji S."/>
        </authorList>
    </citation>
    <scope>NUCLEOTIDE SEQUENCE [LARGE SCALE GENOMIC DNA]</scope>
    <source>
        <strain evidence="3 4">AMV1</strain>
    </source>
</reference>
<evidence type="ECO:0000259" key="2">
    <source>
        <dbReference type="Pfam" id="PF12973"/>
    </source>
</evidence>
<dbReference type="STRING" id="631454.N177_1570"/>
<evidence type="ECO:0000313" key="4">
    <source>
        <dbReference type="Proteomes" id="UP000017819"/>
    </source>
</evidence>
<dbReference type="InterPro" id="IPR011051">
    <property type="entry name" value="RmlC_Cupin_sf"/>
</dbReference>
<evidence type="ECO:0000256" key="1">
    <source>
        <dbReference type="SAM" id="MobiDB-lite"/>
    </source>
</evidence>
<keyword evidence="4" id="KW-1185">Reference proteome</keyword>
<feature type="domain" description="ChrR-like cupin" evidence="2">
    <location>
        <begin position="48"/>
        <end position="143"/>
    </location>
</feature>
<dbReference type="InterPro" id="IPR014710">
    <property type="entry name" value="RmlC-like_jellyroll"/>
</dbReference>
<sequence>MKPDALAHMMARLERNDEQARQAPQPVRAEAEPRDMRLPVPLARRLNVSHLDEIRWRWLAPGVHTHILDTPETAGTLRLLRIGPGVAMPEHGHGGTELTLVLSGSYADETGRYGAGDIADLDEDAEHSPKVDSDDDCICLIATEAPTRFKGVFGRLVQRYVGF</sequence>
<dbReference type="RefSeq" id="WP_023431712.1">
    <property type="nucleotide sequence ID" value="NZ_AWXZ01000018.1"/>
</dbReference>
<dbReference type="NCBIfam" id="TIGR02451">
    <property type="entry name" value="anti_sig_ChrR"/>
    <property type="match status" value="1"/>
</dbReference>
<feature type="region of interest" description="Disordered" evidence="1">
    <location>
        <begin position="13"/>
        <end position="32"/>
    </location>
</feature>
<protein>
    <submittedName>
        <fullName evidence="3">Putative transcriptional activator</fullName>
    </submittedName>
</protein>
<dbReference type="eggNOG" id="COG3806">
    <property type="taxonomic scope" value="Bacteria"/>
</dbReference>
<dbReference type="CDD" id="cd20301">
    <property type="entry name" value="cupin_ChrR"/>
    <property type="match status" value="1"/>
</dbReference>
<dbReference type="SUPFAM" id="SSF51182">
    <property type="entry name" value="RmlC-like cupins"/>
    <property type="match status" value="1"/>
</dbReference>
<dbReference type="Gene3D" id="2.60.120.10">
    <property type="entry name" value="Jelly Rolls"/>
    <property type="match status" value="1"/>
</dbReference>
<dbReference type="EMBL" id="AWXZ01000018">
    <property type="protein sequence ID" value="ESR25737.1"/>
    <property type="molecule type" value="Genomic_DNA"/>
</dbReference>
<accession>V4R168</accession>
<proteinExistence type="predicted"/>
<gene>
    <name evidence="3" type="ORF">N177_1570</name>
</gene>
<evidence type="ECO:0000313" key="3">
    <source>
        <dbReference type="EMBL" id="ESR25737.1"/>
    </source>
</evidence>
<dbReference type="InterPro" id="IPR012807">
    <property type="entry name" value="Anti-sigma_ChrR"/>
</dbReference>
<organism evidence="3 4">
    <name type="scientific">Lutibaculum baratangense AMV1</name>
    <dbReference type="NCBI Taxonomy" id="631454"/>
    <lineage>
        <taxon>Bacteria</taxon>
        <taxon>Pseudomonadati</taxon>
        <taxon>Pseudomonadota</taxon>
        <taxon>Alphaproteobacteria</taxon>
        <taxon>Hyphomicrobiales</taxon>
        <taxon>Tepidamorphaceae</taxon>
        <taxon>Lutibaculum</taxon>
    </lineage>
</organism>
<dbReference type="AlphaFoldDB" id="V4R168"/>
<dbReference type="OrthoDB" id="2988517at2"/>